<evidence type="ECO:0000256" key="8">
    <source>
        <dbReference type="SAM" id="Phobius"/>
    </source>
</evidence>
<keyword evidence="5 8" id="KW-0812">Transmembrane</keyword>
<evidence type="ECO:0000256" key="6">
    <source>
        <dbReference type="ARBA" id="ARBA00022989"/>
    </source>
</evidence>
<evidence type="ECO:0000256" key="1">
    <source>
        <dbReference type="ARBA" id="ARBA00004651"/>
    </source>
</evidence>
<reference evidence="9 10" key="1">
    <citation type="submission" date="2019-08" db="EMBL/GenBank/DDBJ databases">
        <title>Amphibian skin-associated Pigmentiphaga: genome sequence and occurrence across geography and hosts.</title>
        <authorList>
            <person name="Bletz M.C."/>
            <person name="Bunk B."/>
            <person name="Sproeer C."/>
            <person name="Biwer P."/>
            <person name="Reiter S."/>
            <person name="Rabemananjara F.C.E."/>
            <person name="Schulz S."/>
            <person name="Overmann J."/>
            <person name="Vences M."/>
        </authorList>
    </citation>
    <scope>NUCLEOTIDE SEQUENCE [LARGE SCALE GENOMIC DNA]</scope>
    <source>
        <strain evidence="9 10">Mada1488</strain>
    </source>
</reference>
<dbReference type="GO" id="GO:0005886">
    <property type="term" value="C:plasma membrane"/>
    <property type="evidence" value="ECO:0007669"/>
    <property type="project" value="UniProtKB-SubCell"/>
</dbReference>
<name>A0A5C0AWA5_9BURK</name>
<comment type="subcellular location">
    <subcellularLocation>
        <location evidence="1">Cell membrane</location>
        <topology evidence="1">Multi-pass membrane protein</topology>
    </subcellularLocation>
</comment>
<accession>A0A5C0AWA5</accession>
<protein>
    <submittedName>
        <fullName evidence="9">AI-2E family transporter</fullName>
    </submittedName>
</protein>
<dbReference type="PANTHER" id="PTHR21716:SF53">
    <property type="entry name" value="PERMEASE PERM-RELATED"/>
    <property type="match status" value="1"/>
</dbReference>
<dbReference type="RefSeq" id="WP_148814036.1">
    <property type="nucleotide sequence ID" value="NZ_CP043046.1"/>
</dbReference>
<feature type="transmembrane region" description="Helical" evidence="8">
    <location>
        <begin position="311"/>
        <end position="332"/>
    </location>
</feature>
<feature type="transmembrane region" description="Helical" evidence="8">
    <location>
        <begin position="244"/>
        <end position="266"/>
    </location>
</feature>
<evidence type="ECO:0000256" key="5">
    <source>
        <dbReference type="ARBA" id="ARBA00022692"/>
    </source>
</evidence>
<evidence type="ECO:0000313" key="9">
    <source>
        <dbReference type="EMBL" id="QEI05653.1"/>
    </source>
</evidence>
<feature type="transmembrane region" description="Helical" evidence="8">
    <location>
        <begin position="91"/>
        <end position="112"/>
    </location>
</feature>
<keyword evidence="6 8" id="KW-1133">Transmembrane helix</keyword>
<organism evidence="9 10">
    <name type="scientific">Pigmentiphaga aceris</name>
    <dbReference type="NCBI Taxonomy" id="1940612"/>
    <lineage>
        <taxon>Bacteria</taxon>
        <taxon>Pseudomonadati</taxon>
        <taxon>Pseudomonadota</taxon>
        <taxon>Betaproteobacteria</taxon>
        <taxon>Burkholderiales</taxon>
        <taxon>Alcaligenaceae</taxon>
        <taxon>Pigmentiphaga</taxon>
    </lineage>
</organism>
<dbReference type="InterPro" id="IPR002549">
    <property type="entry name" value="AI-2E-like"/>
</dbReference>
<keyword evidence="3" id="KW-0813">Transport</keyword>
<evidence type="ECO:0000256" key="3">
    <source>
        <dbReference type="ARBA" id="ARBA00022448"/>
    </source>
</evidence>
<dbReference type="OrthoDB" id="8566218at2"/>
<dbReference type="KEGG" id="pacr:FXN63_07225"/>
<dbReference type="Proteomes" id="UP000325161">
    <property type="component" value="Chromosome"/>
</dbReference>
<dbReference type="Pfam" id="PF01594">
    <property type="entry name" value="AI-2E_transport"/>
    <property type="match status" value="1"/>
</dbReference>
<dbReference type="EMBL" id="CP043046">
    <property type="protein sequence ID" value="QEI05653.1"/>
    <property type="molecule type" value="Genomic_DNA"/>
</dbReference>
<feature type="transmembrane region" description="Helical" evidence="8">
    <location>
        <begin position="344"/>
        <end position="370"/>
    </location>
</feature>
<proteinExistence type="inferred from homology"/>
<evidence type="ECO:0000256" key="4">
    <source>
        <dbReference type="ARBA" id="ARBA00022475"/>
    </source>
</evidence>
<evidence type="ECO:0000256" key="7">
    <source>
        <dbReference type="ARBA" id="ARBA00023136"/>
    </source>
</evidence>
<gene>
    <name evidence="9" type="ORF">FXN63_07225</name>
</gene>
<feature type="transmembrane region" description="Helical" evidence="8">
    <location>
        <begin position="286"/>
        <end position="304"/>
    </location>
</feature>
<evidence type="ECO:0000313" key="10">
    <source>
        <dbReference type="Proteomes" id="UP000325161"/>
    </source>
</evidence>
<sequence>MPPSSIELPVASTPVGAEPATHASAQPLPVHPVAPRINPRSAALIVLAVLASLFALQSAREFVVPLVIAVIMAYALDPVVTFLARRRIPRVIGSTLVLLALLTSIVGGAYALRGQAQAIVDQMPEVATKISSSLNTLTGGNGSILDKLRRTAAAIEAAAREPEPRRAVVIERPTNHIGDIIVAGSMSVMAFLGQATMVIFLVFFLLLSGNTFKRKFIKVAGHTLSQKKISVHMLDEINRSIQRYMAMLVITNVALALFTWIAFRWIGLENAGTWAVAAGALHMVPYFGPLIVALCTGVAAFVQFGTIVPTLLTMGSSMAIATIIGSVITTWMTGRIARMNPVAVFIVLLLFTWLWGVWGMLLAIPIALIIKAVADHIEALDTVAEFLGE</sequence>
<keyword evidence="10" id="KW-1185">Reference proteome</keyword>
<keyword evidence="7 8" id="KW-0472">Membrane</keyword>
<evidence type="ECO:0000256" key="2">
    <source>
        <dbReference type="ARBA" id="ARBA00009773"/>
    </source>
</evidence>
<comment type="similarity">
    <text evidence="2">Belongs to the autoinducer-2 exporter (AI-2E) (TC 2.A.86) family.</text>
</comment>
<feature type="transmembrane region" description="Helical" evidence="8">
    <location>
        <begin position="180"/>
        <end position="207"/>
    </location>
</feature>
<keyword evidence="4" id="KW-1003">Cell membrane</keyword>
<feature type="transmembrane region" description="Helical" evidence="8">
    <location>
        <begin position="62"/>
        <end position="84"/>
    </location>
</feature>
<dbReference type="PANTHER" id="PTHR21716">
    <property type="entry name" value="TRANSMEMBRANE PROTEIN"/>
    <property type="match status" value="1"/>
</dbReference>
<dbReference type="AlphaFoldDB" id="A0A5C0AWA5"/>